<proteinExistence type="predicted"/>
<reference evidence="2 3" key="1">
    <citation type="submission" date="2023-03" db="EMBL/GenBank/DDBJ databases">
        <title>High-quality genome of Scylla paramamosain provides insights in environmental adaptation.</title>
        <authorList>
            <person name="Zhang L."/>
        </authorList>
    </citation>
    <scope>NUCLEOTIDE SEQUENCE [LARGE SCALE GENOMIC DNA]</scope>
    <source>
        <strain evidence="2">LZ_2023a</strain>
        <tissue evidence="2">Muscle</tissue>
    </source>
</reference>
<comment type="caution">
    <text evidence="2">The sequence shown here is derived from an EMBL/GenBank/DDBJ whole genome shotgun (WGS) entry which is preliminary data.</text>
</comment>
<dbReference type="AlphaFoldDB" id="A0AAW0V061"/>
<organism evidence="2 3">
    <name type="scientific">Scylla paramamosain</name>
    <name type="common">Mud crab</name>
    <dbReference type="NCBI Taxonomy" id="85552"/>
    <lineage>
        <taxon>Eukaryota</taxon>
        <taxon>Metazoa</taxon>
        <taxon>Ecdysozoa</taxon>
        <taxon>Arthropoda</taxon>
        <taxon>Crustacea</taxon>
        <taxon>Multicrustacea</taxon>
        <taxon>Malacostraca</taxon>
        <taxon>Eumalacostraca</taxon>
        <taxon>Eucarida</taxon>
        <taxon>Decapoda</taxon>
        <taxon>Pleocyemata</taxon>
        <taxon>Brachyura</taxon>
        <taxon>Eubrachyura</taxon>
        <taxon>Portunoidea</taxon>
        <taxon>Portunidae</taxon>
        <taxon>Portuninae</taxon>
        <taxon>Scylla</taxon>
    </lineage>
</organism>
<gene>
    <name evidence="2" type="ORF">O3P69_007727</name>
</gene>
<keyword evidence="3" id="KW-1185">Reference proteome</keyword>
<dbReference type="EMBL" id="JARAKH010000004">
    <property type="protein sequence ID" value="KAK8404676.1"/>
    <property type="molecule type" value="Genomic_DNA"/>
</dbReference>
<name>A0AAW0V061_SCYPA</name>
<accession>A0AAW0V061</accession>
<evidence type="ECO:0000256" key="1">
    <source>
        <dbReference type="SAM" id="MobiDB-lite"/>
    </source>
</evidence>
<evidence type="ECO:0000313" key="3">
    <source>
        <dbReference type="Proteomes" id="UP001487740"/>
    </source>
</evidence>
<feature type="region of interest" description="Disordered" evidence="1">
    <location>
        <begin position="1"/>
        <end position="20"/>
    </location>
</feature>
<protein>
    <submittedName>
        <fullName evidence="2">Uncharacterized protein</fullName>
    </submittedName>
</protein>
<evidence type="ECO:0000313" key="2">
    <source>
        <dbReference type="EMBL" id="KAK8404676.1"/>
    </source>
</evidence>
<sequence>MGQPDVRVEGSRTCTERDGDRNRRTARVISSDFGIWTARFRLCLYVACAIGSGGDDVEDVLPAPVCSLEELDDLSTKLADETFKSELEPEPERHKSLVASVISVSHMTIISYLLLINVVNVGEQGSQCQFYLTPKCH</sequence>
<dbReference type="Proteomes" id="UP001487740">
    <property type="component" value="Unassembled WGS sequence"/>
</dbReference>